<dbReference type="Pfam" id="PF00512">
    <property type="entry name" value="HisKA"/>
    <property type="match status" value="1"/>
</dbReference>
<dbReference type="STRING" id="93220.A6P55_23465"/>
<dbReference type="PANTHER" id="PTHR43047">
    <property type="entry name" value="TWO-COMPONENT HISTIDINE PROTEIN KINASE"/>
    <property type="match status" value="1"/>
</dbReference>
<dbReference type="EC" id="2.7.13.3" evidence="2"/>
<dbReference type="SUPFAM" id="SSF47384">
    <property type="entry name" value="Homodimeric domain of signal transducing histidine kinase"/>
    <property type="match status" value="1"/>
</dbReference>
<dbReference type="PRINTS" id="PR00344">
    <property type="entry name" value="BCTRLSENSOR"/>
</dbReference>
<dbReference type="KEGG" id="ppnm:LV28_02415"/>
<evidence type="ECO:0000256" key="7">
    <source>
        <dbReference type="SAM" id="Phobius"/>
    </source>
</evidence>
<evidence type="ECO:0000259" key="9">
    <source>
        <dbReference type="PROSITE" id="PS50110"/>
    </source>
</evidence>
<keyword evidence="3 6" id="KW-0597">Phosphoprotein</keyword>
<keyword evidence="7" id="KW-0812">Transmembrane</keyword>
<dbReference type="Proteomes" id="UP000254573">
    <property type="component" value="Unassembled WGS sequence"/>
</dbReference>
<evidence type="ECO:0000256" key="5">
    <source>
        <dbReference type="ARBA" id="ARBA00022777"/>
    </source>
</evidence>
<dbReference type="CDD" id="cd00082">
    <property type="entry name" value="HisKA"/>
    <property type="match status" value="1"/>
</dbReference>
<dbReference type="PROSITE" id="PS50109">
    <property type="entry name" value="HIS_KIN"/>
    <property type="match status" value="1"/>
</dbReference>
<accession>A0A378YD13</accession>
<dbReference type="Gene3D" id="1.10.287.130">
    <property type="match status" value="1"/>
</dbReference>
<protein>
    <recommendedName>
        <fullName evidence="2">histidine kinase</fullName>
        <ecNumber evidence="2">2.7.13.3</ecNumber>
    </recommendedName>
</protein>
<dbReference type="Pfam" id="PF00072">
    <property type="entry name" value="Response_reg"/>
    <property type="match status" value="1"/>
</dbReference>
<keyword evidence="5 10" id="KW-0418">Kinase</keyword>
<dbReference type="GO" id="GO:0005886">
    <property type="term" value="C:plasma membrane"/>
    <property type="evidence" value="ECO:0007669"/>
    <property type="project" value="TreeGrafter"/>
</dbReference>
<dbReference type="Gene3D" id="3.40.50.2300">
    <property type="match status" value="1"/>
</dbReference>
<proteinExistence type="predicted"/>
<dbReference type="InterPro" id="IPR001789">
    <property type="entry name" value="Sig_transdc_resp-reg_receiver"/>
</dbReference>
<name>A0A378YD13_9BURK</name>
<dbReference type="GO" id="GO:0000155">
    <property type="term" value="F:phosphorelay sensor kinase activity"/>
    <property type="evidence" value="ECO:0007669"/>
    <property type="project" value="InterPro"/>
</dbReference>
<keyword evidence="7" id="KW-0472">Membrane</keyword>
<feature type="domain" description="Histidine kinase" evidence="8">
    <location>
        <begin position="241"/>
        <end position="460"/>
    </location>
</feature>
<organism evidence="10 11">
    <name type="scientific">Pandoraea pnomenusa</name>
    <dbReference type="NCBI Taxonomy" id="93220"/>
    <lineage>
        <taxon>Bacteria</taxon>
        <taxon>Pseudomonadati</taxon>
        <taxon>Pseudomonadota</taxon>
        <taxon>Betaproteobacteria</taxon>
        <taxon>Burkholderiales</taxon>
        <taxon>Burkholderiaceae</taxon>
        <taxon>Pandoraea</taxon>
    </lineage>
</organism>
<feature type="domain" description="Response regulatory" evidence="9">
    <location>
        <begin position="523"/>
        <end position="639"/>
    </location>
</feature>
<dbReference type="EMBL" id="UGSG01000001">
    <property type="protein sequence ID" value="SUA74758.1"/>
    <property type="molecule type" value="Genomic_DNA"/>
</dbReference>
<comment type="catalytic activity">
    <reaction evidence="1">
        <text>ATP + protein L-histidine = ADP + protein N-phospho-L-histidine.</text>
        <dbReference type="EC" id="2.7.13.3"/>
    </reaction>
</comment>
<sequence>MASDGVSRRIRIFIYTLLFVQLVGLWAFSGYLFIASRTQSESAGPVGAEASFASVIGTEQAVDRTQIDMLKVANGLASADDIDASLQILESRIAQISGRGAMSRFMEYPQYVASVDKVKTIYAEIEAMRNQAGNADTWITPGIAKFDEMRTPLSELEMVVGEINARRRDEVREDYEHRRSMLMGSSIGATIVLLTLAYLFASNARKLRDVSAKQKEALQRETAAALSAANAVNARNAFLGMIGHELRTPLQSIMAATDVLVERNFTGTDKLLIDQLARAANVLEAQMKDLTDFSRMEAGQLALRKRIFNPYGVLNAAVESVSERARRKSLALRLEFDDWQVKVLSDPFRIQQIVTNLLDNAIKYADRGSVTLRASLERLPGIDRLSVDVIDTGRGIDRVSQEQIFQPFTQIDTPESKRVDGIGMGLTIVRGLVELLGAKLSLESEVGKGSKFTVVFDLEHVTSEMETPGTEPGATAVTAPLEAAAMAGSPAMATARTSGAPAAVEAEPDVSAVVVPAGQTPRRVLVIDDQADVRHTIEMLLRVNGIECESVSNAREAYRLVERTPYDAIMLDLNMPEVDGVSAAMEIRRMGGINADVPLIAFSAQAPEVIPAHHLSLFEHYLMKPVRGDILRVVLESIWATRGVGL</sequence>
<dbReference type="InterPro" id="IPR036890">
    <property type="entry name" value="HATPase_C_sf"/>
</dbReference>
<dbReference type="AlphaFoldDB" id="A0A378YD13"/>
<reference evidence="10 11" key="1">
    <citation type="submission" date="2018-06" db="EMBL/GenBank/DDBJ databases">
        <authorList>
            <consortium name="Pathogen Informatics"/>
            <person name="Doyle S."/>
        </authorList>
    </citation>
    <scope>NUCLEOTIDE SEQUENCE [LARGE SCALE GENOMIC DNA]</scope>
    <source>
        <strain evidence="10 11">NCTC13160</strain>
    </source>
</reference>
<dbReference type="SUPFAM" id="SSF55874">
    <property type="entry name" value="ATPase domain of HSP90 chaperone/DNA topoisomerase II/histidine kinase"/>
    <property type="match status" value="1"/>
</dbReference>
<keyword evidence="7" id="KW-1133">Transmembrane helix</keyword>
<gene>
    <name evidence="10" type="primary">luxQ</name>
    <name evidence="10" type="ORF">NCTC13160_00481</name>
</gene>
<evidence type="ECO:0000256" key="2">
    <source>
        <dbReference type="ARBA" id="ARBA00012438"/>
    </source>
</evidence>
<dbReference type="InterPro" id="IPR004358">
    <property type="entry name" value="Sig_transdc_His_kin-like_C"/>
</dbReference>
<dbReference type="InterPro" id="IPR003661">
    <property type="entry name" value="HisK_dim/P_dom"/>
</dbReference>
<dbReference type="CDD" id="cd17546">
    <property type="entry name" value="REC_hyHK_CKI1_RcsC-like"/>
    <property type="match status" value="1"/>
</dbReference>
<dbReference type="PANTHER" id="PTHR43047:SF72">
    <property type="entry name" value="OSMOSENSING HISTIDINE PROTEIN KINASE SLN1"/>
    <property type="match status" value="1"/>
</dbReference>
<evidence type="ECO:0000256" key="1">
    <source>
        <dbReference type="ARBA" id="ARBA00000085"/>
    </source>
</evidence>
<dbReference type="SMART" id="SM00388">
    <property type="entry name" value="HisKA"/>
    <property type="match status" value="1"/>
</dbReference>
<dbReference type="Pfam" id="PF02518">
    <property type="entry name" value="HATPase_c"/>
    <property type="match status" value="1"/>
</dbReference>
<feature type="transmembrane region" description="Helical" evidence="7">
    <location>
        <begin position="12"/>
        <end position="34"/>
    </location>
</feature>
<keyword evidence="4 10" id="KW-0808">Transferase</keyword>
<evidence type="ECO:0000259" key="8">
    <source>
        <dbReference type="PROSITE" id="PS50109"/>
    </source>
</evidence>
<dbReference type="SUPFAM" id="SSF52172">
    <property type="entry name" value="CheY-like"/>
    <property type="match status" value="1"/>
</dbReference>
<dbReference type="InterPro" id="IPR036097">
    <property type="entry name" value="HisK_dim/P_sf"/>
</dbReference>
<evidence type="ECO:0000256" key="4">
    <source>
        <dbReference type="ARBA" id="ARBA00022679"/>
    </source>
</evidence>
<dbReference type="InterPro" id="IPR005467">
    <property type="entry name" value="His_kinase_dom"/>
</dbReference>
<dbReference type="SMART" id="SM00387">
    <property type="entry name" value="HATPase_c"/>
    <property type="match status" value="1"/>
</dbReference>
<dbReference type="InterPro" id="IPR011006">
    <property type="entry name" value="CheY-like_superfamily"/>
</dbReference>
<dbReference type="CDD" id="cd16922">
    <property type="entry name" value="HATPase_EvgS-ArcB-TorS-like"/>
    <property type="match status" value="1"/>
</dbReference>
<evidence type="ECO:0000256" key="3">
    <source>
        <dbReference type="ARBA" id="ARBA00022553"/>
    </source>
</evidence>
<evidence type="ECO:0000256" key="6">
    <source>
        <dbReference type="PROSITE-ProRule" id="PRU00169"/>
    </source>
</evidence>
<dbReference type="InterPro" id="IPR003594">
    <property type="entry name" value="HATPase_dom"/>
</dbReference>
<dbReference type="SMART" id="SM00448">
    <property type="entry name" value="REC"/>
    <property type="match status" value="1"/>
</dbReference>
<dbReference type="Gene3D" id="3.30.565.10">
    <property type="entry name" value="Histidine kinase-like ATPase, C-terminal domain"/>
    <property type="match status" value="1"/>
</dbReference>
<evidence type="ECO:0000313" key="11">
    <source>
        <dbReference type="Proteomes" id="UP000254573"/>
    </source>
</evidence>
<dbReference type="PROSITE" id="PS50110">
    <property type="entry name" value="RESPONSE_REGULATORY"/>
    <property type="match status" value="1"/>
</dbReference>
<dbReference type="GO" id="GO:0009927">
    <property type="term" value="F:histidine phosphotransfer kinase activity"/>
    <property type="evidence" value="ECO:0007669"/>
    <property type="project" value="TreeGrafter"/>
</dbReference>
<evidence type="ECO:0000313" key="10">
    <source>
        <dbReference type="EMBL" id="SUA74758.1"/>
    </source>
</evidence>
<feature type="modified residue" description="4-aspartylphosphate" evidence="6">
    <location>
        <position position="572"/>
    </location>
</feature>